<proteinExistence type="predicted"/>
<dbReference type="AlphaFoldDB" id="X1DSE6"/>
<feature type="non-terminal residue" evidence="1">
    <location>
        <position position="30"/>
    </location>
</feature>
<accession>X1DSE6</accession>
<gene>
    <name evidence="1" type="ORF">S01H4_51423</name>
</gene>
<organism evidence="1">
    <name type="scientific">marine sediment metagenome</name>
    <dbReference type="NCBI Taxonomy" id="412755"/>
    <lineage>
        <taxon>unclassified sequences</taxon>
        <taxon>metagenomes</taxon>
        <taxon>ecological metagenomes</taxon>
    </lineage>
</organism>
<evidence type="ECO:0000313" key="1">
    <source>
        <dbReference type="EMBL" id="GAG99331.1"/>
    </source>
</evidence>
<dbReference type="EMBL" id="BART01029279">
    <property type="protein sequence ID" value="GAG99331.1"/>
    <property type="molecule type" value="Genomic_DNA"/>
</dbReference>
<reference evidence="1" key="1">
    <citation type="journal article" date="2014" name="Front. Microbiol.">
        <title>High frequency of phylogenetically diverse reductive dehalogenase-homologous genes in deep subseafloor sedimentary metagenomes.</title>
        <authorList>
            <person name="Kawai M."/>
            <person name="Futagami T."/>
            <person name="Toyoda A."/>
            <person name="Takaki Y."/>
            <person name="Nishi S."/>
            <person name="Hori S."/>
            <person name="Arai W."/>
            <person name="Tsubouchi T."/>
            <person name="Morono Y."/>
            <person name="Uchiyama I."/>
            <person name="Ito T."/>
            <person name="Fujiyama A."/>
            <person name="Inagaki F."/>
            <person name="Takami H."/>
        </authorList>
    </citation>
    <scope>NUCLEOTIDE SEQUENCE</scope>
    <source>
        <strain evidence="1">Expedition CK06-06</strain>
    </source>
</reference>
<name>X1DSE6_9ZZZZ</name>
<protein>
    <submittedName>
        <fullName evidence="1">Uncharacterized protein</fullName>
    </submittedName>
</protein>
<comment type="caution">
    <text evidence="1">The sequence shown here is derived from an EMBL/GenBank/DDBJ whole genome shotgun (WGS) entry which is preliminary data.</text>
</comment>
<sequence>MLQCQPLFPSTLSMGGPEPSRNLMVAGRLF</sequence>